<dbReference type="InterPro" id="IPR051269">
    <property type="entry name" value="Fe-S_cluster_ET"/>
</dbReference>
<evidence type="ECO:0000259" key="6">
    <source>
        <dbReference type="PROSITE" id="PS51379"/>
    </source>
</evidence>
<feature type="domain" description="4Fe-4S ferredoxin-type" evidence="6">
    <location>
        <begin position="2"/>
        <end position="30"/>
    </location>
</feature>
<dbReference type="PANTHER" id="PTHR36923">
    <property type="entry name" value="FERREDOXIN"/>
    <property type="match status" value="1"/>
</dbReference>
<dbReference type="PROSITE" id="PS00198">
    <property type="entry name" value="4FE4S_FER_1"/>
    <property type="match status" value="1"/>
</dbReference>
<proteinExistence type="predicted"/>
<dbReference type="InterPro" id="IPR017896">
    <property type="entry name" value="4Fe4S_Fe-S-bd"/>
</dbReference>
<dbReference type="InterPro" id="IPR017900">
    <property type="entry name" value="4Fe4S_Fe_S_CS"/>
</dbReference>
<dbReference type="Proteomes" id="UP000178646">
    <property type="component" value="Unassembled WGS sequence"/>
</dbReference>
<dbReference type="AlphaFoldDB" id="A0A1G2PPV8"/>
<comment type="caution">
    <text evidence="7">The sequence shown here is derived from an EMBL/GenBank/DDBJ whole genome shotgun (WGS) entry which is preliminary data.</text>
</comment>
<evidence type="ECO:0000256" key="3">
    <source>
        <dbReference type="ARBA" id="ARBA00022982"/>
    </source>
</evidence>
<keyword evidence="5" id="KW-0411">Iron-sulfur</keyword>
<dbReference type="PROSITE" id="PS51379">
    <property type="entry name" value="4FE4S_FER_2"/>
    <property type="match status" value="1"/>
</dbReference>
<evidence type="ECO:0000256" key="2">
    <source>
        <dbReference type="ARBA" id="ARBA00022723"/>
    </source>
</evidence>
<dbReference type="Pfam" id="PF13459">
    <property type="entry name" value="Fer4_15"/>
    <property type="match status" value="1"/>
</dbReference>
<evidence type="ECO:0000313" key="7">
    <source>
        <dbReference type="EMBL" id="OHA50357.1"/>
    </source>
</evidence>
<evidence type="ECO:0000256" key="4">
    <source>
        <dbReference type="ARBA" id="ARBA00023004"/>
    </source>
</evidence>
<keyword evidence="1" id="KW-0813">Transport</keyword>
<keyword evidence="3" id="KW-0249">Electron transport</keyword>
<reference evidence="7 8" key="1">
    <citation type="journal article" date="2016" name="Nat. Commun.">
        <title>Thousands of microbial genomes shed light on interconnected biogeochemical processes in an aquifer system.</title>
        <authorList>
            <person name="Anantharaman K."/>
            <person name="Brown C.T."/>
            <person name="Hug L.A."/>
            <person name="Sharon I."/>
            <person name="Castelle C.J."/>
            <person name="Probst A.J."/>
            <person name="Thomas B.C."/>
            <person name="Singh A."/>
            <person name="Wilkins M.J."/>
            <person name="Karaoz U."/>
            <person name="Brodie E.L."/>
            <person name="Williams K.H."/>
            <person name="Hubbard S.S."/>
            <person name="Banfield J.F."/>
        </authorList>
    </citation>
    <scope>NUCLEOTIDE SEQUENCE [LARGE SCALE GENOMIC DNA]</scope>
</reference>
<dbReference type="PANTHER" id="PTHR36923:SF3">
    <property type="entry name" value="FERREDOXIN"/>
    <property type="match status" value="1"/>
</dbReference>
<name>A0A1G2PPV8_9BACT</name>
<keyword evidence="2" id="KW-0479">Metal-binding</keyword>
<gene>
    <name evidence="7" type="ORF">A2W59_00715</name>
</gene>
<dbReference type="Gene3D" id="3.30.70.20">
    <property type="match status" value="1"/>
</dbReference>
<accession>A0A1G2PPV8</accession>
<dbReference type="GO" id="GO:0051536">
    <property type="term" value="F:iron-sulfur cluster binding"/>
    <property type="evidence" value="ECO:0007669"/>
    <property type="project" value="UniProtKB-KW"/>
</dbReference>
<evidence type="ECO:0000313" key="8">
    <source>
        <dbReference type="Proteomes" id="UP000178646"/>
    </source>
</evidence>
<organism evidence="7 8">
    <name type="scientific">Candidatus Terrybacteria bacterium RIFCSPHIGHO2_02_41_19</name>
    <dbReference type="NCBI Taxonomy" id="1802364"/>
    <lineage>
        <taxon>Bacteria</taxon>
        <taxon>Candidatus Terryibacteriota</taxon>
    </lineage>
</organism>
<dbReference type="EMBL" id="MHSU01000019">
    <property type="protein sequence ID" value="OHA50357.1"/>
    <property type="molecule type" value="Genomic_DNA"/>
</dbReference>
<dbReference type="GO" id="GO:0046872">
    <property type="term" value="F:metal ion binding"/>
    <property type="evidence" value="ECO:0007669"/>
    <property type="project" value="UniProtKB-KW"/>
</dbReference>
<dbReference type="SUPFAM" id="SSF54862">
    <property type="entry name" value="4Fe-4S ferredoxins"/>
    <property type="match status" value="1"/>
</dbReference>
<protein>
    <recommendedName>
        <fullName evidence="6">4Fe-4S ferredoxin-type domain-containing protein</fullName>
    </recommendedName>
</protein>
<keyword evidence="4" id="KW-0408">Iron</keyword>
<evidence type="ECO:0000256" key="1">
    <source>
        <dbReference type="ARBA" id="ARBA00022448"/>
    </source>
</evidence>
<evidence type="ECO:0000256" key="5">
    <source>
        <dbReference type="ARBA" id="ARBA00023014"/>
    </source>
</evidence>
<sequence length="83" mass="8731">MPKMIQNIEGCIGCGSCAAVCPKFWDMDYEKGKAVLKGGKINAQGNESELEISGLPAGEAGEEDTKCNQEAAEVCPVAVIKII</sequence>